<dbReference type="RefSeq" id="WP_344882166.1">
    <property type="nucleotide sequence ID" value="NZ_BAABCJ010000002.1"/>
</dbReference>
<proteinExistence type="predicted"/>
<keyword evidence="2" id="KW-0472">Membrane</keyword>
<evidence type="ECO:0000256" key="2">
    <source>
        <dbReference type="SAM" id="Phobius"/>
    </source>
</evidence>
<dbReference type="Proteomes" id="UP001501536">
    <property type="component" value="Unassembled WGS sequence"/>
</dbReference>
<sequence>MHNLPGGSAAPNSAGKKSMQDRSITLKASTLTFAVMVTVFLVAVVFAANENDVIGWIVVIVSLGWLLLAAFLAFGIARGTKKMQEQFAGVRADMARGGGSTTLVQQDTSARDMKLDHSFKIVEVQVGVVKEYLDQEGEEARGMVDRALETIEITAHNARGMMKDGKGGKGGKGGGNGGDPLSGDIIG</sequence>
<evidence type="ECO:0000256" key="1">
    <source>
        <dbReference type="SAM" id="MobiDB-lite"/>
    </source>
</evidence>
<protein>
    <submittedName>
        <fullName evidence="3">Uncharacterized protein</fullName>
    </submittedName>
</protein>
<evidence type="ECO:0000313" key="3">
    <source>
        <dbReference type="EMBL" id="GAA3701909.1"/>
    </source>
</evidence>
<evidence type="ECO:0000313" key="4">
    <source>
        <dbReference type="Proteomes" id="UP001501536"/>
    </source>
</evidence>
<feature type="region of interest" description="Disordered" evidence="1">
    <location>
        <begin position="160"/>
        <end position="187"/>
    </location>
</feature>
<comment type="caution">
    <text evidence="3">The sequence shown here is derived from an EMBL/GenBank/DDBJ whole genome shotgun (WGS) entry which is preliminary data.</text>
</comment>
<reference evidence="4" key="1">
    <citation type="journal article" date="2019" name="Int. J. Syst. Evol. Microbiol.">
        <title>The Global Catalogue of Microorganisms (GCM) 10K type strain sequencing project: providing services to taxonomists for standard genome sequencing and annotation.</title>
        <authorList>
            <consortium name="The Broad Institute Genomics Platform"/>
            <consortium name="The Broad Institute Genome Sequencing Center for Infectious Disease"/>
            <person name="Wu L."/>
            <person name="Ma J."/>
        </authorList>
    </citation>
    <scope>NUCLEOTIDE SEQUENCE [LARGE SCALE GENOMIC DNA]</scope>
    <source>
        <strain evidence="4">JCM 16961</strain>
    </source>
</reference>
<keyword evidence="2" id="KW-1133">Transmembrane helix</keyword>
<accession>A0ABP7DBN8</accession>
<organism evidence="3 4">
    <name type="scientific">Zhihengliuella alba</name>
    <dbReference type="NCBI Taxonomy" id="547018"/>
    <lineage>
        <taxon>Bacteria</taxon>
        <taxon>Bacillati</taxon>
        <taxon>Actinomycetota</taxon>
        <taxon>Actinomycetes</taxon>
        <taxon>Micrococcales</taxon>
        <taxon>Micrococcaceae</taxon>
        <taxon>Zhihengliuella</taxon>
    </lineage>
</organism>
<gene>
    <name evidence="3" type="ORF">GCM10022377_14450</name>
</gene>
<keyword evidence="4" id="KW-1185">Reference proteome</keyword>
<feature type="transmembrane region" description="Helical" evidence="2">
    <location>
        <begin position="26"/>
        <end position="48"/>
    </location>
</feature>
<dbReference type="EMBL" id="BAABCJ010000002">
    <property type="protein sequence ID" value="GAA3701909.1"/>
    <property type="molecule type" value="Genomic_DNA"/>
</dbReference>
<keyword evidence="2" id="KW-0812">Transmembrane</keyword>
<feature type="compositionally biased region" description="Gly residues" evidence="1">
    <location>
        <begin position="168"/>
        <end position="187"/>
    </location>
</feature>
<feature type="transmembrane region" description="Helical" evidence="2">
    <location>
        <begin position="54"/>
        <end position="77"/>
    </location>
</feature>
<name>A0ABP7DBN8_9MICC</name>